<feature type="transmembrane region" description="Helical" evidence="10">
    <location>
        <begin position="150"/>
        <end position="173"/>
    </location>
</feature>
<evidence type="ECO:0000256" key="7">
    <source>
        <dbReference type="ARBA" id="ARBA00023170"/>
    </source>
</evidence>
<dbReference type="GO" id="GO:0004930">
    <property type="term" value="F:G protein-coupled receptor activity"/>
    <property type="evidence" value="ECO:0007669"/>
    <property type="project" value="UniProtKB-KW"/>
</dbReference>
<name>A0AAU9XJW3_9CNID</name>
<feature type="transmembrane region" description="Helical" evidence="10">
    <location>
        <begin position="122"/>
        <end position="144"/>
    </location>
</feature>
<feature type="transmembrane region" description="Helical" evidence="10">
    <location>
        <begin position="291"/>
        <end position="314"/>
    </location>
</feature>
<evidence type="ECO:0000313" key="12">
    <source>
        <dbReference type="EMBL" id="CAH3148115.1"/>
    </source>
</evidence>
<evidence type="ECO:0000256" key="8">
    <source>
        <dbReference type="ARBA" id="ARBA00023180"/>
    </source>
</evidence>
<feature type="transmembrane region" description="Helical" evidence="10">
    <location>
        <begin position="212"/>
        <end position="236"/>
    </location>
</feature>
<feature type="transmembrane region" description="Helical" evidence="10">
    <location>
        <begin position="367"/>
        <end position="389"/>
    </location>
</feature>
<feature type="transmembrane region" description="Helical" evidence="10">
    <location>
        <begin position="326"/>
        <end position="347"/>
    </location>
</feature>
<dbReference type="InterPro" id="IPR000276">
    <property type="entry name" value="GPCR_Rhodpsn"/>
</dbReference>
<dbReference type="PANTHER" id="PTHR24246">
    <property type="entry name" value="OLFACTORY RECEPTOR AND ADENOSINE RECEPTOR"/>
    <property type="match status" value="1"/>
</dbReference>
<organism evidence="12 13">
    <name type="scientific">Pocillopora meandrina</name>
    <dbReference type="NCBI Taxonomy" id="46732"/>
    <lineage>
        <taxon>Eukaryota</taxon>
        <taxon>Metazoa</taxon>
        <taxon>Cnidaria</taxon>
        <taxon>Anthozoa</taxon>
        <taxon>Hexacorallia</taxon>
        <taxon>Scleractinia</taxon>
        <taxon>Astrocoeniina</taxon>
        <taxon>Pocilloporidae</taxon>
        <taxon>Pocillopora</taxon>
    </lineage>
</organism>
<feature type="domain" description="G-protein coupled receptors family 1 profile" evidence="11">
    <location>
        <begin position="19"/>
        <end position="263"/>
    </location>
</feature>
<dbReference type="AlphaFoldDB" id="A0AAU9XJW3"/>
<dbReference type="Pfam" id="PF00001">
    <property type="entry name" value="7tm_1"/>
    <property type="match status" value="2"/>
</dbReference>
<dbReference type="EMBL" id="CALNXJ010000044">
    <property type="protein sequence ID" value="CAH3148115.1"/>
    <property type="molecule type" value="Genomic_DNA"/>
</dbReference>
<feature type="transmembrane region" description="Helical" evidence="10">
    <location>
        <begin position="410"/>
        <end position="430"/>
    </location>
</feature>
<comment type="subcellular location">
    <subcellularLocation>
        <location evidence="1">Cell membrane</location>
        <topology evidence="1">Multi-pass membrane protein</topology>
    </subcellularLocation>
</comment>
<protein>
    <recommendedName>
        <fullName evidence="11">G-protein coupled receptors family 1 profile domain-containing protein</fullName>
    </recommendedName>
</protein>
<dbReference type="GO" id="GO:0005886">
    <property type="term" value="C:plasma membrane"/>
    <property type="evidence" value="ECO:0007669"/>
    <property type="project" value="UniProtKB-SubCell"/>
</dbReference>
<accession>A0AAU9XJW3</accession>
<keyword evidence="6 10" id="KW-0472">Membrane</keyword>
<keyword evidence="7" id="KW-0675">Receptor</keyword>
<feature type="transmembrane region" description="Helical" evidence="10">
    <location>
        <begin position="39"/>
        <end position="60"/>
    </location>
</feature>
<keyword evidence="9" id="KW-0807">Transducer</keyword>
<feature type="transmembrane region" description="Helical" evidence="10">
    <location>
        <begin position="500"/>
        <end position="524"/>
    </location>
</feature>
<feature type="domain" description="G-protein coupled receptors family 1 profile" evidence="11">
    <location>
        <begin position="306"/>
        <end position="512"/>
    </location>
</feature>
<evidence type="ECO:0000259" key="11">
    <source>
        <dbReference type="PROSITE" id="PS50262"/>
    </source>
</evidence>
<dbReference type="PROSITE" id="PS50262">
    <property type="entry name" value="G_PROTEIN_RECEP_F1_2"/>
    <property type="match status" value="2"/>
</dbReference>
<dbReference type="SMART" id="SM01381">
    <property type="entry name" value="7TM_GPCR_Srsx"/>
    <property type="match status" value="1"/>
</dbReference>
<evidence type="ECO:0000256" key="6">
    <source>
        <dbReference type="ARBA" id="ARBA00023136"/>
    </source>
</evidence>
<dbReference type="SUPFAM" id="SSF81321">
    <property type="entry name" value="Family A G protein-coupled receptor-like"/>
    <property type="match status" value="2"/>
</dbReference>
<feature type="transmembrane region" description="Helical" evidence="10">
    <location>
        <begin position="80"/>
        <end position="102"/>
    </location>
</feature>
<dbReference type="PRINTS" id="PR00237">
    <property type="entry name" value="GPCRRHODOPSN"/>
</dbReference>
<sequence length="558" mass="64827">METWFWILGWSLSILTIAGNGSIIFLVCRRRRLRTKSNAFVVSLAVADFCVGLSAVPSLFVCEKTNGCDPEAPFADWVDYLRWLFTYASVTNLCSLVLDRFIAVVKPLKYLLFMTRKRVSQLIFLSWLLSILLVCPYVLMWLVFNDNRSLFLISFWILIILEILSCCSLIFYFGSMLHVVYKHERAARILAKQLRFNHRYLRKNEEKSAVKLMVIVIGLFLVCCACYLRCSLVYIMKDGQPCNDKRFKLPLFVLNSAINPVAYAFFKRDIKEEVERRISLKHFFDCSMETWFWILGWSLSILTIIGNGFIIVLVCSRRRLQTKTNAFVVSLAVADFCVGLSTVPPLFICEKTSGCNPEAPLANRVDYLRWLFGYASVTNLCCLVMDRYIAVVKPLKYLTVMKRRRVSQMIFFSWASSIAIIIPFVLNWLVFENNHLLFFLPLWIYVIFFEFLPCCVLVFCFASMLRVVYKHERAARMLAKQLHFNHHFLFKSEEKSAVKIMAVVIGLFLLAYSCSLRCSLVYLFYTEEILVMIKNIKYLFLFLTLPSTQLPTLCLRGT</sequence>
<reference evidence="12 13" key="1">
    <citation type="submission" date="2022-05" db="EMBL/GenBank/DDBJ databases">
        <authorList>
            <consortium name="Genoscope - CEA"/>
            <person name="William W."/>
        </authorList>
    </citation>
    <scope>NUCLEOTIDE SEQUENCE [LARGE SCALE GENOMIC DNA]</scope>
</reference>
<evidence type="ECO:0000256" key="9">
    <source>
        <dbReference type="ARBA" id="ARBA00023224"/>
    </source>
</evidence>
<evidence type="ECO:0000256" key="10">
    <source>
        <dbReference type="SAM" id="Phobius"/>
    </source>
</evidence>
<comment type="caution">
    <text evidence="12">The sequence shown here is derived from an EMBL/GenBank/DDBJ whole genome shotgun (WGS) entry which is preliminary data.</text>
</comment>
<keyword evidence="2" id="KW-1003">Cell membrane</keyword>
<keyword evidence="5" id="KW-0297">G-protein coupled receptor</keyword>
<feature type="transmembrane region" description="Helical" evidence="10">
    <location>
        <begin position="6"/>
        <end position="27"/>
    </location>
</feature>
<gene>
    <name evidence="12" type="ORF">PMEA_00023713</name>
</gene>
<evidence type="ECO:0000256" key="3">
    <source>
        <dbReference type="ARBA" id="ARBA00022692"/>
    </source>
</evidence>
<dbReference type="Proteomes" id="UP001159428">
    <property type="component" value="Unassembled WGS sequence"/>
</dbReference>
<evidence type="ECO:0000256" key="1">
    <source>
        <dbReference type="ARBA" id="ARBA00004651"/>
    </source>
</evidence>
<evidence type="ECO:0000256" key="4">
    <source>
        <dbReference type="ARBA" id="ARBA00022989"/>
    </source>
</evidence>
<dbReference type="Gene3D" id="1.20.1070.10">
    <property type="entry name" value="Rhodopsin 7-helix transmembrane proteins"/>
    <property type="match status" value="2"/>
</dbReference>
<keyword evidence="4 10" id="KW-1133">Transmembrane helix</keyword>
<keyword evidence="8" id="KW-0325">Glycoprotein</keyword>
<dbReference type="PANTHER" id="PTHR24246:SF27">
    <property type="entry name" value="ADENOSINE RECEPTOR, ISOFORM A"/>
    <property type="match status" value="1"/>
</dbReference>
<evidence type="ECO:0000313" key="13">
    <source>
        <dbReference type="Proteomes" id="UP001159428"/>
    </source>
</evidence>
<proteinExistence type="predicted"/>
<evidence type="ECO:0000256" key="2">
    <source>
        <dbReference type="ARBA" id="ARBA00022475"/>
    </source>
</evidence>
<evidence type="ECO:0000256" key="5">
    <source>
        <dbReference type="ARBA" id="ARBA00023040"/>
    </source>
</evidence>
<keyword evidence="3 10" id="KW-0812">Transmembrane</keyword>
<feature type="transmembrane region" description="Helical" evidence="10">
    <location>
        <begin position="442"/>
        <end position="469"/>
    </location>
</feature>
<keyword evidence="13" id="KW-1185">Reference proteome</keyword>
<dbReference type="InterPro" id="IPR017452">
    <property type="entry name" value="GPCR_Rhodpsn_7TM"/>
</dbReference>
<dbReference type="CDD" id="cd00637">
    <property type="entry name" value="7tm_classA_rhodopsin-like"/>
    <property type="match status" value="1"/>
</dbReference>